<gene>
    <name evidence="2" type="ORF">GALL_440170</name>
</gene>
<sequence>MSLDERYGRKPGKNRKVVTAAAIIGATFVTWLVWVALQHARPVANVTLISFDVKSDREVSIRYEVGRRTSSTALVCTLIARDFQTSIVGEVRDEITAGGANLVARQVSIPTRSRAATAMVTRCAPVSG</sequence>
<dbReference type="Pfam" id="PF14155">
    <property type="entry name" value="DUF4307"/>
    <property type="match status" value="1"/>
</dbReference>
<protein>
    <recommendedName>
        <fullName evidence="3">DUF4307 domain-containing protein</fullName>
    </recommendedName>
</protein>
<evidence type="ECO:0000313" key="2">
    <source>
        <dbReference type="EMBL" id="OIQ74331.1"/>
    </source>
</evidence>
<organism evidence="2">
    <name type="scientific">mine drainage metagenome</name>
    <dbReference type="NCBI Taxonomy" id="410659"/>
    <lineage>
        <taxon>unclassified sequences</taxon>
        <taxon>metagenomes</taxon>
        <taxon>ecological metagenomes</taxon>
    </lineage>
</organism>
<dbReference type="AlphaFoldDB" id="A0A1J5QA09"/>
<reference evidence="2" key="1">
    <citation type="submission" date="2016-10" db="EMBL/GenBank/DDBJ databases">
        <title>Sequence of Gallionella enrichment culture.</title>
        <authorList>
            <person name="Poehlein A."/>
            <person name="Muehling M."/>
            <person name="Daniel R."/>
        </authorList>
    </citation>
    <scope>NUCLEOTIDE SEQUENCE</scope>
</reference>
<accession>A0A1J5QA09</accession>
<evidence type="ECO:0000256" key="1">
    <source>
        <dbReference type="SAM" id="Phobius"/>
    </source>
</evidence>
<name>A0A1J5QA09_9ZZZZ</name>
<keyword evidence="1" id="KW-0812">Transmembrane</keyword>
<keyword evidence="1" id="KW-0472">Membrane</keyword>
<dbReference type="EMBL" id="MLJW01002544">
    <property type="protein sequence ID" value="OIQ74331.1"/>
    <property type="molecule type" value="Genomic_DNA"/>
</dbReference>
<feature type="transmembrane region" description="Helical" evidence="1">
    <location>
        <begin position="17"/>
        <end position="37"/>
    </location>
</feature>
<proteinExistence type="predicted"/>
<evidence type="ECO:0008006" key="3">
    <source>
        <dbReference type="Google" id="ProtNLM"/>
    </source>
</evidence>
<dbReference type="InterPro" id="IPR025443">
    <property type="entry name" value="DUF4307"/>
</dbReference>
<keyword evidence="1" id="KW-1133">Transmembrane helix</keyword>
<comment type="caution">
    <text evidence="2">The sequence shown here is derived from an EMBL/GenBank/DDBJ whole genome shotgun (WGS) entry which is preliminary data.</text>
</comment>